<protein>
    <submittedName>
        <fullName evidence="3">TM2 domain-containing membrane protein YozV</fullName>
    </submittedName>
</protein>
<dbReference type="EMBL" id="JACCAE010000001">
    <property type="protein sequence ID" value="NYF97060.1"/>
    <property type="molecule type" value="Genomic_DNA"/>
</dbReference>
<evidence type="ECO:0000313" key="3">
    <source>
        <dbReference type="EMBL" id="NYF97060.1"/>
    </source>
</evidence>
<evidence type="ECO:0000256" key="2">
    <source>
        <dbReference type="SAM" id="Phobius"/>
    </source>
</evidence>
<sequence length="151" mass="16278">MNEHTPGWYDHEGERRYWDGEQWTHATSVPQTPAPATPPQGQVMPYGQPGDYGGQVPPFAPGTMPFPRKEPALSLLASVFVPGVGQMINGDMGPGVAFLSAYIGGWVLVVCLGWILIGFIGLPIALGAWIWSMIDAYQGAVKYNQMAGYPG</sequence>
<evidence type="ECO:0000256" key="1">
    <source>
        <dbReference type="SAM" id="MobiDB-lite"/>
    </source>
</evidence>
<dbReference type="AlphaFoldDB" id="A0A852VNM6"/>
<keyword evidence="4" id="KW-1185">Reference proteome</keyword>
<proteinExistence type="predicted"/>
<keyword evidence="2" id="KW-0472">Membrane</keyword>
<organism evidence="3 4">
    <name type="scientific">Janibacter cremeus</name>
    <dbReference type="NCBI Taxonomy" id="1285192"/>
    <lineage>
        <taxon>Bacteria</taxon>
        <taxon>Bacillati</taxon>
        <taxon>Actinomycetota</taxon>
        <taxon>Actinomycetes</taxon>
        <taxon>Micrococcales</taxon>
        <taxon>Intrasporangiaceae</taxon>
        <taxon>Janibacter</taxon>
    </lineage>
</organism>
<evidence type="ECO:0000313" key="4">
    <source>
        <dbReference type="Proteomes" id="UP000554054"/>
    </source>
</evidence>
<keyword evidence="2" id="KW-1133">Transmembrane helix</keyword>
<accession>A0A852VNM6</accession>
<gene>
    <name evidence="3" type="ORF">BJY20_000452</name>
</gene>
<comment type="caution">
    <text evidence="3">The sequence shown here is derived from an EMBL/GenBank/DDBJ whole genome shotgun (WGS) entry which is preliminary data.</text>
</comment>
<name>A0A852VNM6_9MICO</name>
<dbReference type="Proteomes" id="UP000554054">
    <property type="component" value="Unassembled WGS sequence"/>
</dbReference>
<reference evidence="3 4" key="1">
    <citation type="submission" date="2020-07" db="EMBL/GenBank/DDBJ databases">
        <title>Sequencing the genomes of 1000 actinobacteria strains.</title>
        <authorList>
            <person name="Klenk H.-P."/>
        </authorList>
    </citation>
    <scope>NUCLEOTIDE SEQUENCE [LARGE SCALE GENOMIC DNA]</scope>
    <source>
        <strain evidence="3 4">DSM 26154</strain>
    </source>
</reference>
<keyword evidence="2" id="KW-0812">Transmembrane</keyword>
<dbReference type="RefSeq" id="WP_185990039.1">
    <property type="nucleotide sequence ID" value="NZ_JACCAE010000001.1"/>
</dbReference>
<feature type="transmembrane region" description="Helical" evidence="2">
    <location>
        <begin position="101"/>
        <end position="131"/>
    </location>
</feature>
<feature type="region of interest" description="Disordered" evidence="1">
    <location>
        <begin position="27"/>
        <end position="47"/>
    </location>
</feature>